<dbReference type="Proteomes" id="UP000295818">
    <property type="component" value="Unassembled WGS sequence"/>
</dbReference>
<gene>
    <name evidence="1" type="ORF">EV644_12489</name>
</gene>
<accession>A0ABY2BCU2</accession>
<sequence>MELRGSDFDRIRREHLRWVKVTDFARLWLTAERRADALKAEGREDGYLAGVR</sequence>
<keyword evidence="2" id="KW-1185">Reference proteome</keyword>
<name>A0ABY2BCU2_9ACTN</name>
<dbReference type="EMBL" id="SLWM01000024">
    <property type="protein sequence ID" value="TCO12965.1"/>
    <property type="molecule type" value="Genomic_DNA"/>
</dbReference>
<organism evidence="1 2">
    <name type="scientific">Kribbella orskensis</name>
    <dbReference type="NCBI Taxonomy" id="2512216"/>
    <lineage>
        <taxon>Bacteria</taxon>
        <taxon>Bacillati</taxon>
        <taxon>Actinomycetota</taxon>
        <taxon>Actinomycetes</taxon>
        <taxon>Propionibacteriales</taxon>
        <taxon>Kribbellaceae</taxon>
        <taxon>Kribbella</taxon>
    </lineage>
</organism>
<evidence type="ECO:0000313" key="1">
    <source>
        <dbReference type="EMBL" id="TCO12965.1"/>
    </source>
</evidence>
<reference evidence="1 2" key="1">
    <citation type="journal article" date="2015" name="Stand. Genomic Sci.">
        <title>Genomic Encyclopedia of Bacterial and Archaeal Type Strains, Phase III: the genomes of soil and plant-associated and newly described type strains.</title>
        <authorList>
            <person name="Whitman W.B."/>
            <person name="Woyke T."/>
            <person name="Klenk H.P."/>
            <person name="Zhou Y."/>
            <person name="Lilburn T.G."/>
            <person name="Beck B.J."/>
            <person name="De Vos P."/>
            <person name="Vandamme P."/>
            <person name="Eisen J.A."/>
            <person name="Garrity G."/>
            <person name="Hugenholtz P."/>
            <person name="Kyrpides N.C."/>
        </authorList>
    </citation>
    <scope>NUCLEOTIDE SEQUENCE [LARGE SCALE GENOMIC DNA]</scope>
    <source>
        <strain evidence="1 2">VKM Ac-2538</strain>
    </source>
</reference>
<evidence type="ECO:0000313" key="2">
    <source>
        <dbReference type="Proteomes" id="UP000295818"/>
    </source>
</evidence>
<dbReference type="RefSeq" id="WP_158293042.1">
    <property type="nucleotide sequence ID" value="NZ_SLWM01000024.1"/>
</dbReference>
<protein>
    <submittedName>
        <fullName evidence="1">Uncharacterized protein</fullName>
    </submittedName>
</protein>
<proteinExistence type="predicted"/>
<comment type="caution">
    <text evidence="1">The sequence shown here is derived from an EMBL/GenBank/DDBJ whole genome shotgun (WGS) entry which is preliminary data.</text>
</comment>